<dbReference type="EMBL" id="JAJCGD010000014">
    <property type="protein sequence ID" value="MCB6828339.1"/>
    <property type="molecule type" value="Genomic_DNA"/>
</dbReference>
<comment type="caution">
    <text evidence="1">The sequence shown here is derived from an EMBL/GenBank/DDBJ whole genome shotgun (WGS) entry which is preliminary data.</text>
</comment>
<accession>A0AAW4U6E5</accession>
<evidence type="ECO:0008006" key="3">
    <source>
        <dbReference type="Google" id="ProtNLM"/>
    </source>
</evidence>
<dbReference type="RefSeq" id="WP_227152915.1">
    <property type="nucleotide sequence ID" value="NZ_CAUGFQ010000025.1"/>
</dbReference>
<organism evidence="1 2">
    <name type="scientific">Megamonas funiformis</name>
    <dbReference type="NCBI Taxonomy" id="437897"/>
    <lineage>
        <taxon>Bacteria</taxon>
        <taxon>Bacillati</taxon>
        <taxon>Bacillota</taxon>
        <taxon>Negativicutes</taxon>
        <taxon>Selenomonadales</taxon>
        <taxon>Selenomonadaceae</taxon>
        <taxon>Megamonas</taxon>
    </lineage>
</organism>
<proteinExistence type="predicted"/>
<reference evidence="1" key="1">
    <citation type="submission" date="2021-10" db="EMBL/GenBank/DDBJ databases">
        <title>Collection of gut derived symbiotic bacterial strains cultured from healthy donors.</title>
        <authorList>
            <person name="Lin H."/>
            <person name="Littmann E."/>
            <person name="Claire K."/>
            <person name="Pamer E."/>
        </authorList>
    </citation>
    <scope>NUCLEOTIDE SEQUENCE</scope>
    <source>
        <strain evidence="1">MSK.7.16</strain>
    </source>
</reference>
<protein>
    <recommendedName>
        <fullName evidence="3">PRTRC system protein E</fullName>
    </recommendedName>
</protein>
<dbReference type="Proteomes" id="UP001198190">
    <property type="component" value="Unassembled WGS sequence"/>
</dbReference>
<evidence type="ECO:0000313" key="1">
    <source>
        <dbReference type="EMBL" id="MCB6828339.1"/>
    </source>
</evidence>
<evidence type="ECO:0000313" key="2">
    <source>
        <dbReference type="Proteomes" id="UP001198190"/>
    </source>
</evidence>
<dbReference type="AlphaFoldDB" id="A0AAW4U6E5"/>
<name>A0AAW4U6E5_9FIRM</name>
<sequence>MSNVTINKIKYQESSGKLTIEYMRTNENKKPSYHTSIFNDEPAPEFFTALKNLTKPTLNILGLGALLIKRIKPYAVSFKYAEDKTMSAVISSMFYVPSADREIVVNTPLMKCPSDEVEASQAGFFNQEAVDALWAFEQEARKYLDGKRNQISLFGEDTEAETTANDVSVVDVPKPNNVVQMPTVAQ</sequence>
<gene>
    <name evidence="1" type="ORF">LIY65_06480</name>
</gene>